<reference evidence="8 9" key="1">
    <citation type="submission" date="2017-08" db="EMBL/GenBank/DDBJ databases">
        <title>Infants hospitalized years apart are colonized by the same room-sourced microbial strains.</title>
        <authorList>
            <person name="Brooks B."/>
            <person name="Olm M.R."/>
            <person name="Firek B.A."/>
            <person name="Baker R."/>
            <person name="Thomas B.C."/>
            <person name="Morowitz M.J."/>
            <person name="Banfield J.F."/>
        </authorList>
    </citation>
    <scope>NUCLEOTIDE SEQUENCE [LARGE SCALE GENOMIC DNA]</scope>
    <source>
        <strain evidence="8">S2_018_000_R2_104</strain>
    </source>
</reference>
<protein>
    <submittedName>
        <fullName evidence="8">GTPase</fullName>
    </submittedName>
</protein>
<name>A0A2W5A8C8_9BACT</name>
<dbReference type="Pfam" id="PF00448">
    <property type="entry name" value="SRP54"/>
    <property type="match status" value="1"/>
</dbReference>
<evidence type="ECO:0000259" key="6">
    <source>
        <dbReference type="SMART" id="SM00382"/>
    </source>
</evidence>
<keyword evidence="4" id="KW-0342">GTP-binding</keyword>
<dbReference type="Proteomes" id="UP000249557">
    <property type="component" value="Unassembled WGS sequence"/>
</dbReference>
<dbReference type="GO" id="GO:0005886">
    <property type="term" value="C:plasma membrane"/>
    <property type="evidence" value="ECO:0007669"/>
    <property type="project" value="UniProtKB-SubCell"/>
</dbReference>
<dbReference type="SMART" id="SM00962">
    <property type="entry name" value="SRP54"/>
    <property type="match status" value="1"/>
</dbReference>
<dbReference type="SUPFAM" id="SSF52540">
    <property type="entry name" value="P-loop containing nucleoside triphosphate hydrolases"/>
    <property type="match status" value="1"/>
</dbReference>
<dbReference type="GO" id="GO:0003924">
    <property type="term" value="F:GTPase activity"/>
    <property type="evidence" value="ECO:0007669"/>
    <property type="project" value="TreeGrafter"/>
</dbReference>
<feature type="domain" description="AAA+ ATPase" evidence="6">
    <location>
        <begin position="131"/>
        <end position="280"/>
    </location>
</feature>
<dbReference type="InterPro" id="IPR000897">
    <property type="entry name" value="SRP54_GTPase_dom"/>
</dbReference>
<dbReference type="InterPro" id="IPR003593">
    <property type="entry name" value="AAA+_ATPase"/>
</dbReference>
<dbReference type="SMART" id="SM00382">
    <property type="entry name" value="AAA"/>
    <property type="match status" value="1"/>
</dbReference>
<evidence type="ECO:0000256" key="3">
    <source>
        <dbReference type="ARBA" id="ARBA00022741"/>
    </source>
</evidence>
<dbReference type="AlphaFoldDB" id="A0A2W5A8C8"/>
<accession>A0A2W5A8C8</accession>
<comment type="caution">
    <text evidence="8">The sequence shown here is derived from an EMBL/GenBank/DDBJ whole genome shotgun (WGS) entry which is preliminary data.</text>
</comment>
<evidence type="ECO:0000313" key="8">
    <source>
        <dbReference type="EMBL" id="PZO88739.1"/>
    </source>
</evidence>
<comment type="similarity">
    <text evidence="2">Belongs to the GTP-binding SRP family.</text>
</comment>
<dbReference type="InterPro" id="IPR027417">
    <property type="entry name" value="P-loop_NTPase"/>
</dbReference>
<dbReference type="Gene3D" id="3.40.50.300">
    <property type="entry name" value="P-loop containing nucleotide triphosphate hydrolases"/>
    <property type="match status" value="1"/>
</dbReference>
<dbReference type="GO" id="GO:0005047">
    <property type="term" value="F:signal recognition particle binding"/>
    <property type="evidence" value="ECO:0007669"/>
    <property type="project" value="TreeGrafter"/>
</dbReference>
<evidence type="ECO:0000256" key="1">
    <source>
        <dbReference type="ARBA" id="ARBA00004413"/>
    </source>
</evidence>
<evidence type="ECO:0000313" key="9">
    <source>
        <dbReference type="Proteomes" id="UP000249557"/>
    </source>
</evidence>
<keyword evidence="3" id="KW-0547">Nucleotide-binding</keyword>
<proteinExistence type="inferred from homology"/>
<evidence type="ECO:0000256" key="2">
    <source>
        <dbReference type="ARBA" id="ARBA00008531"/>
    </source>
</evidence>
<organism evidence="8 9">
    <name type="scientific">Micavibrio aeruginosavorus</name>
    <dbReference type="NCBI Taxonomy" id="349221"/>
    <lineage>
        <taxon>Bacteria</taxon>
        <taxon>Pseudomonadati</taxon>
        <taxon>Bdellovibrionota</taxon>
        <taxon>Bdellovibrionia</taxon>
        <taxon>Bdellovibrionales</taxon>
        <taxon>Pseudobdellovibrionaceae</taxon>
        <taxon>Micavibrio</taxon>
    </lineage>
</organism>
<dbReference type="PANTHER" id="PTHR43134:SF3">
    <property type="entry name" value="FLAGELLAR BIOSYNTHESIS PROTEIN FLHF"/>
    <property type="match status" value="1"/>
</dbReference>
<keyword evidence="5" id="KW-0472">Membrane</keyword>
<evidence type="ECO:0000256" key="5">
    <source>
        <dbReference type="ARBA" id="ARBA00023136"/>
    </source>
</evidence>
<dbReference type="PANTHER" id="PTHR43134">
    <property type="entry name" value="SIGNAL RECOGNITION PARTICLE RECEPTOR SUBUNIT ALPHA"/>
    <property type="match status" value="1"/>
</dbReference>
<comment type="subcellular location">
    <subcellularLocation>
        <location evidence="1">Cell membrane</location>
        <topology evidence="1">Peripheral membrane protein</topology>
        <orientation evidence="1">Cytoplasmic side</orientation>
    </subcellularLocation>
</comment>
<dbReference type="GO" id="GO:0006614">
    <property type="term" value="P:SRP-dependent cotranslational protein targeting to membrane"/>
    <property type="evidence" value="ECO:0007669"/>
    <property type="project" value="InterPro"/>
</dbReference>
<dbReference type="GO" id="GO:0005525">
    <property type="term" value="F:GTP binding"/>
    <property type="evidence" value="ECO:0007669"/>
    <property type="project" value="UniProtKB-KW"/>
</dbReference>
<sequence length="336" mass="36179">MRLKSFTANSMKDAMQLIRETLGEDAIIVATREENGGRTVRVTAAVDKDTEATMPRSLDEIVFDDWAMEEDETATVSEEITEVMLRHAVPEDVVDAIISDVNLMGIDDPREALASAIQNIFDFRPIPYKTMGHPVLLVGPPGAGKTLAAAKIAARATLSGLKVGVITTDTIRAGGVEQLEAFTRLMKIDLKKAATPRDLKERMLELRGMDQVIIDTAGVNPFDPESIKPLARLIHAAETDPVLVIPAGMDADESGEMGRVFATIGAKSMIPTRTDVARRLGSLLSAAYQGGLSFAEVSNTAKVADGLSPLSAQRLTNLMMPRPKETQALANERKAG</sequence>
<evidence type="ECO:0000259" key="7">
    <source>
        <dbReference type="SMART" id="SM00962"/>
    </source>
</evidence>
<evidence type="ECO:0000256" key="4">
    <source>
        <dbReference type="ARBA" id="ARBA00023134"/>
    </source>
</evidence>
<feature type="domain" description="SRP54-type proteins GTP-binding" evidence="7">
    <location>
        <begin position="132"/>
        <end position="321"/>
    </location>
</feature>
<dbReference type="EMBL" id="QFNK01000009">
    <property type="protein sequence ID" value="PZO88739.1"/>
    <property type="molecule type" value="Genomic_DNA"/>
</dbReference>
<gene>
    <name evidence="8" type="ORF">DI626_01100</name>
</gene>